<dbReference type="EMBL" id="CP025096">
    <property type="protein sequence ID" value="AUD02523.1"/>
    <property type="molecule type" value="Genomic_DNA"/>
</dbReference>
<dbReference type="GO" id="GO:0055085">
    <property type="term" value="P:transmembrane transport"/>
    <property type="evidence" value="ECO:0007669"/>
    <property type="project" value="InterPro"/>
</dbReference>
<gene>
    <name evidence="12" type="ORF">CWM47_12195</name>
</gene>
<keyword evidence="13" id="KW-1185">Reference proteome</keyword>
<evidence type="ECO:0000313" key="12">
    <source>
        <dbReference type="EMBL" id="AUD02523.1"/>
    </source>
</evidence>
<accession>A0A2K8YY22</accession>
<organism evidence="12 13">
    <name type="scientific">Spirosoma pollinicola</name>
    <dbReference type="NCBI Taxonomy" id="2057025"/>
    <lineage>
        <taxon>Bacteria</taxon>
        <taxon>Pseudomonadati</taxon>
        <taxon>Bacteroidota</taxon>
        <taxon>Cytophagia</taxon>
        <taxon>Cytophagales</taxon>
        <taxon>Cytophagaceae</taxon>
        <taxon>Spirosoma</taxon>
    </lineage>
</organism>
<dbReference type="SUPFAM" id="SSF74653">
    <property type="entry name" value="TolA/TonB C-terminal domain"/>
    <property type="match status" value="1"/>
</dbReference>
<evidence type="ECO:0000256" key="1">
    <source>
        <dbReference type="ARBA" id="ARBA00004383"/>
    </source>
</evidence>
<dbReference type="RefSeq" id="WP_100988240.1">
    <property type="nucleotide sequence ID" value="NZ_CP025096.1"/>
</dbReference>
<feature type="domain" description="TonB C-terminal" evidence="11">
    <location>
        <begin position="186"/>
        <end position="276"/>
    </location>
</feature>
<dbReference type="Gene3D" id="3.30.1150.10">
    <property type="match status" value="1"/>
</dbReference>
<evidence type="ECO:0000256" key="3">
    <source>
        <dbReference type="ARBA" id="ARBA00022448"/>
    </source>
</evidence>
<dbReference type="OrthoDB" id="9812355at2"/>
<evidence type="ECO:0000259" key="11">
    <source>
        <dbReference type="PROSITE" id="PS52015"/>
    </source>
</evidence>
<sequence>MYPSTTSKAVALTYDDIIFQGRNRSYGAFDLRKSYKPTLSRALGLGVGLFLGALTGPTLYARFWPHEVINPNQSMKEVTLTKLVEPPLEKPIVIPPAETAPAVNTVRNLPLVVMPEADVVEETLPPTTDDLKDATSGTETAEGTGIDDIIAAPEASTPTVAEKAVETEPKTEAPFITVEQQPEYPGGMDALRNFLGKNLNYPRPAASAGVAGRVYLSFVVNTDGSLTDLQVVKGIGFGCDEEALRVMRKMPNWRPGKQAGRAVRVKYNLPISFTLE</sequence>
<keyword evidence="8 10" id="KW-1133">Transmembrane helix</keyword>
<evidence type="ECO:0000256" key="2">
    <source>
        <dbReference type="ARBA" id="ARBA00006555"/>
    </source>
</evidence>
<keyword evidence="5" id="KW-0997">Cell inner membrane</keyword>
<keyword evidence="4" id="KW-1003">Cell membrane</keyword>
<dbReference type="GO" id="GO:0015031">
    <property type="term" value="P:protein transport"/>
    <property type="evidence" value="ECO:0007669"/>
    <property type="project" value="UniProtKB-KW"/>
</dbReference>
<evidence type="ECO:0000256" key="6">
    <source>
        <dbReference type="ARBA" id="ARBA00022692"/>
    </source>
</evidence>
<dbReference type="InterPro" id="IPR037682">
    <property type="entry name" value="TonB_C"/>
</dbReference>
<evidence type="ECO:0000256" key="4">
    <source>
        <dbReference type="ARBA" id="ARBA00022475"/>
    </source>
</evidence>
<evidence type="ECO:0000256" key="5">
    <source>
        <dbReference type="ARBA" id="ARBA00022519"/>
    </source>
</evidence>
<keyword evidence="6 10" id="KW-0812">Transmembrane</keyword>
<dbReference type="KEGG" id="spir:CWM47_12195"/>
<dbReference type="Pfam" id="PF03544">
    <property type="entry name" value="TonB_C"/>
    <property type="match status" value="1"/>
</dbReference>
<dbReference type="InterPro" id="IPR051045">
    <property type="entry name" value="TonB-dependent_transducer"/>
</dbReference>
<evidence type="ECO:0000256" key="10">
    <source>
        <dbReference type="SAM" id="Phobius"/>
    </source>
</evidence>
<dbReference type="PANTHER" id="PTHR33446">
    <property type="entry name" value="PROTEIN TONB-RELATED"/>
    <property type="match status" value="1"/>
</dbReference>
<evidence type="ECO:0000256" key="9">
    <source>
        <dbReference type="ARBA" id="ARBA00023136"/>
    </source>
</evidence>
<proteinExistence type="inferred from homology"/>
<feature type="transmembrane region" description="Helical" evidence="10">
    <location>
        <begin position="42"/>
        <end position="64"/>
    </location>
</feature>
<comment type="subcellular location">
    <subcellularLocation>
        <location evidence="1">Cell inner membrane</location>
        <topology evidence="1">Single-pass membrane protein</topology>
        <orientation evidence="1">Periplasmic side</orientation>
    </subcellularLocation>
</comment>
<keyword evidence="7" id="KW-0653">Protein transport</keyword>
<dbReference type="GO" id="GO:0031992">
    <property type="term" value="F:energy transducer activity"/>
    <property type="evidence" value="ECO:0007669"/>
    <property type="project" value="TreeGrafter"/>
</dbReference>
<dbReference type="PANTHER" id="PTHR33446:SF2">
    <property type="entry name" value="PROTEIN TONB"/>
    <property type="match status" value="1"/>
</dbReference>
<dbReference type="Proteomes" id="UP000232883">
    <property type="component" value="Chromosome"/>
</dbReference>
<keyword evidence="3" id="KW-0813">Transport</keyword>
<evidence type="ECO:0000256" key="8">
    <source>
        <dbReference type="ARBA" id="ARBA00022989"/>
    </source>
</evidence>
<protein>
    <submittedName>
        <fullName evidence="12">Energy transducer TonB</fullName>
    </submittedName>
</protein>
<evidence type="ECO:0000313" key="13">
    <source>
        <dbReference type="Proteomes" id="UP000232883"/>
    </source>
</evidence>
<dbReference type="AlphaFoldDB" id="A0A2K8YY22"/>
<keyword evidence="9 10" id="KW-0472">Membrane</keyword>
<reference evidence="12 13" key="1">
    <citation type="submission" date="2017-11" db="EMBL/GenBank/DDBJ databases">
        <title>Taxonomic description and genome sequences of Spirosoma HA7 sp. nov., isolated from pollen microhabitat of Corylus avellana.</title>
        <authorList>
            <person name="Ambika Manirajan B."/>
            <person name="Suarez C."/>
            <person name="Ratering S."/>
            <person name="Geissler-Plaum R."/>
            <person name="Cardinale M."/>
            <person name="Sylvia S."/>
        </authorList>
    </citation>
    <scope>NUCLEOTIDE SEQUENCE [LARGE SCALE GENOMIC DNA]</scope>
    <source>
        <strain evidence="12 13">HA7</strain>
    </source>
</reference>
<dbReference type="GO" id="GO:0098797">
    <property type="term" value="C:plasma membrane protein complex"/>
    <property type="evidence" value="ECO:0007669"/>
    <property type="project" value="TreeGrafter"/>
</dbReference>
<dbReference type="NCBIfam" id="TIGR01352">
    <property type="entry name" value="tonB_Cterm"/>
    <property type="match status" value="1"/>
</dbReference>
<name>A0A2K8YY22_9BACT</name>
<dbReference type="PROSITE" id="PS52015">
    <property type="entry name" value="TONB_CTD"/>
    <property type="match status" value="1"/>
</dbReference>
<evidence type="ECO:0000256" key="7">
    <source>
        <dbReference type="ARBA" id="ARBA00022927"/>
    </source>
</evidence>
<dbReference type="InterPro" id="IPR006260">
    <property type="entry name" value="TonB/TolA_C"/>
</dbReference>
<comment type="similarity">
    <text evidence="2">Belongs to the TonB family.</text>
</comment>